<dbReference type="Gene3D" id="3.40.50.1110">
    <property type="entry name" value="SGNH hydrolase"/>
    <property type="match status" value="1"/>
</dbReference>
<dbReference type="AlphaFoldDB" id="A0A212J632"/>
<accession>A0A212J632</accession>
<dbReference type="InterPro" id="IPR036514">
    <property type="entry name" value="SGNH_hydro_sf"/>
</dbReference>
<sequence length="340" mass="37903">MKTHRRRKELLFAAAFLLITALLVQLAAAVLRPPHTDYGSTWAAYRREPENSIDVLYLGSSYAYCDINPSLVYKTSGLTGYVMGGSEQTFALTYWYLKEALETQTPQAVVIEATGLFFQPYQNYTQVNVGYMPFSRNKLGAIFSHGTEEDLRLGLLFDLYFYHDRWKELTPGGVARALTPIKRDDLKGHTAVDKVLENVGLAPTVADRDITAETYQQNLADLGQVLSLCRENGIRAILTINPTYTQCTPATYAKAVSDVAELDPTVEFYNLSNSFAEVGLDPTLHLYDGWHLNQDGAAIFSAWLGTFLKNELGLVPMEQTADNNAAWVGSVEYWNALLAK</sequence>
<dbReference type="SUPFAM" id="SSF52266">
    <property type="entry name" value="SGNH hydrolase"/>
    <property type="match status" value="1"/>
</dbReference>
<gene>
    <name evidence="1" type="ORF">KL86CLO1_10578</name>
</gene>
<proteinExistence type="predicted"/>
<reference evidence="1" key="1">
    <citation type="submission" date="2016-04" db="EMBL/GenBank/DDBJ databases">
        <authorList>
            <person name="Evans L.H."/>
            <person name="Alamgir A."/>
            <person name="Owens N."/>
            <person name="Weber N.D."/>
            <person name="Virtaneva K."/>
            <person name="Barbian K."/>
            <person name="Babar A."/>
            <person name="Rosenke K."/>
        </authorList>
    </citation>
    <scope>NUCLEOTIDE SEQUENCE</scope>
    <source>
        <strain evidence="1">86</strain>
    </source>
</reference>
<protein>
    <submittedName>
        <fullName evidence="1">Uncharacterized protein</fullName>
    </submittedName>
</protein>
<evidence type="ECO:0000313" key="1">
    <source>
        <dbReference type="EMBL" id="SBV94921.1"/>
    </source>
</evidence>
<organism evidence="1">
    <name type="scientific">uncultured Eubacteriales bacterium</name>
    <dbReference type="NCBI Taxonomy" id="172733"/>
    <lineage>
        <taxon>Bacteria</taxon>
        <taxon>Bacillati</taxon>
        <taxon>Bacillota</taxon>
        <taxon>Clostridia</taxon>
        <taxon>Eubacteriales</taxon>
        <taxon>environmental samples</taxon>
    </lineage>
</organism>
<name>A0A212J632_9FIRM</name>
<dbReference type="EMBL" id="FLUN01000001">
    <property type="protein sequence ID" value="SBV94921.1"/>
    <property type="molecule type" value="Genomic_DNA"/>
</dbReference>